<keyword evidence="9 13" id="KW-1133">Transmembrane helix</keyword>
<proteinExistence type="inferred from homology"/>
<dbReference type="SUPFAM" id="SSF47384">
    <property type="entry name" value="Homodimeric domain of signal transducing histidine kinase"/>
    <property type="match status" value="1"/>
</dbReference>
<dbReference type="PROSITE" id="PS50283">
    <property type="entry name" value="NA_SOLUT_SYMP_3"/>
    <property type="match status" value="1"/>
</dbReference>
<dbReference type="EC" id="2.7.13.3" evidence="4"/>
<keyword evidence="16" id="KW-1185">Reference proteome</keyword>
<feature type="transmembrane region" description="Helical" evidence="13">
    <location>
        <begin position="190"/>
        <end position="214"/>
    </location>
</feature>
<feature type="transmembrane region" description="Helical" evidence="13">
    <location>
        <begin position="380"/>
        <end position="397"/>
    </location>
</feature>
<evidence type="ECO:0000256" key="2">
    <source>
        <dbReference type="ARBA" id="ARBA00004141"/>
    </source>
</evidence>
<evidence type="ECO:0000256" key="3">
    <source>
        <dbReference type="ARBA" id="ARBA00006434"/>
    </source>
</evidence>
<feature type="transmembrane region" description="Helical" evidence="13">
    <location>
        <begin position="116"/>
        <end position="135"/>
    </location>
</feature>
<dbReference type="Pfam" id="PF00512">
    <property type="entry name" value="HisKA"/>
    <property type="match status" value="1"/>
</dbReference>
<dbReference type="PANTHER" id="PTHR43711:SF1">
    <property type="entry name" value="HISTIDINE KINASE 1"/>
    <property type="match status" value="1"/>
</dbReference>
<dbReference type="InterPro" id="IPR036097">
    <property type="entry name" value="HisK_dim/P_sf"/>
</dbReference>
<feature type="transmembrane region" description="Helical" evidence="13">
    <location>
        <begin position="71"/>
        <end position="88"/>
    </location>
</feature>
<evidence type="ECO:0000256" key="12">
    <source>
        <dbReference type="SAM" id="Coils"/>
    </source>
</evidence>
<evidence type="ECO:0000256" key="7">
    <source>
        <dbReference type="ARBA" id="ARBA00022692"/>
    </source>
</evidence>
<evidence type="ECO:0000256" key="6">
    <source>
        <dbReference type="ARBA" id="ARBA00022679"/>
    </source>
</evidence>
<comment type="subcellular location">
    <subcellularLocation>
        <location evidence="2">Membrane</location>
        <topology evidence="2">Multi-pass membrane protein</topology>
    </subcellularLocation>
</comment>
<keyword evidence="8" id="KW-0418">Kinase</keyword>
<dbReference type="SUPFAM" id="SSF55874">
    <property type="entry name" value="ATPase domain of HSP90 chaperone/DNA topoisomerase II/histidine kinase"/>
    <property type="match status" value="1"/>
</dbReference>
<evidence type="ECO:0000256" key="1">
    <source>
        <dbReference type="ARBA" id="ARBA00000085"/>
    </source>
</evidence>
<dbReference type="Proteomes" id="UP000245708">
    <property type="component" value="Unassembled WGS sequence"/>
</dbReference>
<feature type="transmembrane region" description="Helical" evidence="13">
    <location>
        <begin position="461"/>
        <end position="481"/>
    </location>
</feature>
<dbReference type="PROSITE" id="PS50109">
    <property type="entry name" value="HIS_KIN"/>
    <property type="match status" value="1"/>
</dbReference>
<name>A0A316GPT3_9RHOB</name>
<evidence type="ECO:0000256" key="8">
    <source>
        <dbReference type="ARBA" id="ARBA00022777"/>
    </source>
</evidence>
<dbReference type="SMART" id="SM00387">
    <property type="entry name" value="HATPase_c"/>
    <property type="match status" value="1"/>
</dbReference>
<evidence type="ECO:0000256" key="5">
    <source>
        <dbReference type="ARBA" id="ARBA00022553"/>
    </source>
</evidence>
<dbReference type="InterPro" id="IPR004358">
    <property type="entry name" value="Sig_transdc_His_kin-like_C"/>
</dbReference>
<feature type="coiled-coil region" evidence="12">
    <location>
        <begin position="637"/>
        <end position="674"/>
    </location>
</feature>
<feature type="transmembrane region" description="Helical" evidence="13">
    <location>
        <begin position="493"/>
        <end position="514"/>
    </location>
</feature>
<evidence type="ECO:0000313" key="15">
    <source>
        <dbReference type="EMBL" id="PWK62052.1"/>
    </source>
</evidence>
<sequence length="894" mass="95257">MLSFDGLVAVCVLYVAILFGIAFLAEKRATEGKARWLNSPITYTLSLSIYTTAWTFYGAVGSAVRNGLEFLTIYLGPTLVFIGWFWLLRKMVRIGRAQRITSIADMISSRYGKSGGLAALVTVLSVLGATPYIALQLQSVTLSFSVFARPGAFGAPDTEQTAIWVAAGLALFTIIFGTRSLDVNERHPGLVSAIALEAIVKLAAILAVGVFVVWGVADGPADMLARIETSPVTQAGWNGARWLGLTVLAGTAILCLPRMFQVLVVENSDERHLATAAWAFPLYLLLISLFVVPIAVVGLEIYGTEGNPDLFVLTVPLGLGQEGLALLVFLGGFSAATSMVIVAALALSTMLSNHIIMPLWLQFTRHDDPMSGDMRRVALMARRLSIGGVLFLGYGYYRLSGGADALADIGLIAFLGVAQILPALLGGILWRGATRIGAALGIGAGFAIWAWLLLIPNVAETGGIIPTVLAAGPFGIGWLSPATPLGLQSTDPLLTAMVLSLGVNTLLFILGSLLSFPGPLERLQGAQFVNVYDHSRPLYGWQGAVGMADDLLIMAQRILGAGRAGRLFQTAAEAQGRAGGLPEPTPDFLERLEREMAGSVGAATAHAMVAQIIGGASVSVRDLLAVADETAQIMEYSSQLEAKSSELAQTAARLREANAKLTELSRQKDAFLGQISHELRTPMTSIRAFSEILMQADPVDDAARARFSRIIHDESLRLTRLLDDLLDLAVLEHGRVTLHEGEAMLGDVLDRAIRSAGAQVGTGRLAILRDPAAEAVTIWTDADRLAQVFINLISNAQKYCDAETPELTIAVRQRPGRVEVEFSDNGSGIPARQRALIFEKFARADTAKGAPGAGLGLAISREIMARLGGGLTYVPSDSGVRFRVRLPARALRAA</sequence>
<dbReference type="InterPro" id="IPR003594">
    <property type="entry name" value="HATPase_dom"/>
</dbReference>
<dbReference type="Gene3D" id="1.10.287.130">
    <property type="match status" value="1"/>
</dbReference>
<accession>A0A316GPT3</accession>
<dbReference type="EMBL" id="QGGW01000001">
    <property type="protein sequence ID" value="PWK62052.1"/>
    <property type="molecule type" value="Genomic_DNA"/>
</dbReference>
<dbReference type="GO" id="GO:0016020">
    <property type="term" value="C:membrane"/>
    <property type="evidence" value="ECO:0007669"/>
    <property type="project" value="UniProtKB-SubCell"/>
</dbReference>
<dbReference type="InterPro" id="IPR036890">
    <property type="entry name" value="HATPase_C_sf"/>
</dbReference>
<dbReference type="GO" id="GO:0022857">
    <property type="term" value="F:transmembrane transporter activity"/>
    <property type="evidence" value="ECO:0007669"/>
    <property type="project" value="InterPro"/>
</dbReference>
<dbReference type="InterPro" id="IPR003661">
    <property type="entry name" value="HisK_dim/P_dom"/>
</dbReference>
<evidence type="ECO:0000256" key="11">
    <source>
        <dbReference type="ARBA" id="ARBA00023136"/>
    </source>
</evidence>
<feature type="transmembrane region" description="Helical" evidence="13">
    <location>
        <begin position="436"/>
        <end position="455"/>
    </location>
</feature>
<dbReference type="PRINTS" id="PR00344">
    <property type="entry name" value="BCTRLSENSOR"/>
</dbReference>
<keyword evidence="6" id="KW-0808">Transferase</keyword>
<dbReference type="GO" id="GO:0000155">
    <property type="term" value="F:phosphorelay sensor kinase activity"/>
    <property type="evidence" value="ECO:0007669"/>
    <property type="project" value="InterPro"/>
</dbReference>
<dbReference type="InterPro" id="IPR005467">
    <property type="entry name" value="His_kinase_dom"/>
</dbReference>
<keyword evidence="7 13" id="KW-0812">Transmembrane</keyword>
<feature type="transmembrane region" description="Helical" evidence="13">
    <location>
        <begin position="161"/>
        <end position="178"/>
    </location>
</feature>
<dbReference type="RefSeq" id="WP_109663997.1">
    <property type="nucleotide sequence ID" value="NZ_QGGW01000001.1"/>
</dbReference>
<dbReference type="InterPro" id="IPR038377">
    <property type="entry name" value="Na/Glc_symporter_sf"/>
</dbReference>
<dbReference type="CDD" id="cd00075">
    <property type="entry name" value="HATPase"/>
    <property type="match status" value="1"/>
</dbReference>
<dbReference type="InterPro" id="IPR001734">
    <property type="entry name" value="Na/solute_symporter"/>
</dbReference>
<dbReference type="PANTHER" id="PTHR43711">
    <property type="entry name" value="TWO-COMPONENT HISTIDINE KINASE"/>
    <property type="match status" value="1"/>
</dbReference>
<dbReference type="InterPro" id="IPR050736">
    <property type="entry name" value="Sensor_HK_Regulatory"/>
</dbReference>
<reference evidence="15 16" key="1">
    <citation type="submission" date="2018-05" db="EMBL/GenBank/DDBJ databases">
        <title>Genomic Encyclopedia of Type Strains, Phase IV (KMG-IV): sequencing the most valuable type-strain genomes for metagenomic binning, comparative biology and taxonomic classification.</title>
        <authorList>
            <person name="Goeker M."/>
        </authorList>
    </citation>
    <scope>NUCLEOTIDE SEQUENCE [LARGE SCALE GENOMIC DNA]</scope>
    <source>
        <strain evidence="15 16">DSM 16097</strain>
    </source>
</reference>
<keyword evidence="5" id="KW-0597">Phosphoprotein</keyword>
<comment type="caution">
    <text evidence="15">The sequence shown here is derived from an EMBL/GenBank/DDBJ whole genome shotgun (WGS) entry which is preliminary data.</text>
</comment>
<gene>
    <name evidence="15" type="ORF">C7455_10177</name>
</gene>
<protein>
    <recommendedName>
        <fullName evidence="4">histidine kinase</fullName>
        <ecNumber evidence="4">2.7.13.3</ecNumber>
    </recommendedName>
</protein>
<dbReference type="Gene3D" id="3.30.565.10">
    <property type="entry name" value="Histidine kinase-like ATPase, C-terminal domain"/>
    <property type="match status" value="1"/>
</dbReference>
<evidence type="ECO:0000256" key="10">
    <source>
        <dbReference type="ARBA" id="ARBA00023012"/>
    </source>
</evidence>
<feature type="transmembrane region" description="Helical" evidence="13">
    <location>
        <begin position="277"/>
        <end position="303"/>
    </location>
</feature>
<dbReference type="Pfam" id="PF02518">
    <property type="entry name" value="HATPase_c"/>
    <property type="match status" value="1"/>
</dbReference>
<organism evidence="15 16">
    <name type="scientific">Roseicyclus mahoneyensis</name>
    <dbReference type="NCBI Taxonomy" id="164332"/>
    <lineage>
        <taxon>Bacteria</taxon>
        <taxon>Pseudomonadati</taxon>
        <taxon>Pseudomonadota</taxon>
        <taxon>Alphaproteobacteria</taxon>
        <taxon>Rhodobacterales</taxon>
        <taxon>Roseobacteraceae</taxon>
        <taxon>Roseicyclus</taxon>
    </lineage>
</organism>
<evidence type="ECO:0000313" key="16">
    <source>
        <dbReference type="Proteomes" id="UP000245708"/>
    </source>
</evidence>
<keyword evidence="12" id="KW-0175">Coiled coil</keyword>
<feature type="transmembrane region" description="Helical" evidence="13">
    <location>
        <begin position="242"/>
        <end position="265"/>
    </location>
</feature>
<comment type="similarity">
    <text evidence="3">Belongs to the sodium:solute symporter (SSF) (TC 2.A.21) family.</text>
</comment>
<feature type="transmembrane region" description="Helical" evidence="13">
    <location>
        <begin position="323"/>
        <end position="347"/>
    </location>
</feature>
<dbReference type="FunFam" id="1.10.287.130:FF:000001">
    <property type="entry name" value="Two-component sensor histidine kinase"/>
    <property type="match status" value="1"/>
</dbReference>
<dbReference type="AlphaFoldDB" id="A0A316GPT3"/>
<dbReference type="CDD" id="cd10322">
    <property type="entry name" value="SLC5sbd"/>
    <property type="match status" value="1"/>
</dbReference>
<dbReference type="Gene3D" id="1.20.1730.10">
    <property type="entry name" value="Sodium/glucose cotransporter"/>
    <property type="match status" value="1"/>
</dbReference>
<feature type="transmembrane region" description="Helical" evidence="13">
    <location>
        <begin position="37"/>
        <end position="59"/>
    </location>
</feature>
<keyword evidence="11 13" id="KW-0472">Membrane</keyword>
<feature type="domain" description="Histidine kinase" evidence="14">
    <location>
        <begin position="674"/>
        <end position="890"/>
    </location>
</feature>
<keyword evidence="10" id="KW-0902">Two-component regulatory system</keyword>
<evidence type="ECO:0000259" key="14">
    <source>
        <dbReference type="PROSITE" id="PS50109"/>
    </source>
</evidence>
<dbReference type="OrthoDB" id="9764438at2"/>
<dbReference type="CDD" id="cd00082">
    <property type="entry name" value="HisKA"/>
    <property type="match status" value="1"/>
</dbReference>
<evidence type="ECO:0000256" key="9">
    <source>
        <dbReference type="ARBA" id="ARBA00022989"/>
    </source>
</evidence>
<feature type="transmembrane region" description="Helical" evidence="13">
    <location>
        <begin position="409"/>
        <end position="429"/>
    </location>
</feature>
<dbReference type="SMART" id="SM00388">
    <property type="entry name" value="HisKA"/>
    <property type="match status" value="1"/>
</dbReference>
<evidence type="ECO:0000256" key="4">
    <source>
        <dbReference type="ARBA" id="ARBA00012438"/>
    </source>
</evidence>
<comment type="catalytic activity">
    <reaction evidence="1">
        <text>ATP + protein L-histidine = ADP + protein N-phospho-L-histidine.</text>
        <dbReference type="EC" id="2.7.13.3"/>
    </reaction>
</comment>
<feature type="transmembrane region" description="Helical" evidence="13">
    <location>
        <begin position="6"/>
        <end position="25"/>
    </location>
</feature>
<evidence type="ECO:0000256" key="13">
    <source>
        <dbReference type="SAM" id="Phobius"/>
    </source>
</evidence>